<gene>
    <name evidence="17" type="ORF">ACG00Y_12085</name>
</gene>
<keyword evidence="17" id="KW-0547">Nucleotide-binding</keyword>
<keyword evidence="6" id="KW-0808">Transferase</keyword>
<feature type="domain" description="Histidine kinase" evidence="14">
    <location>
        <begin position="416"/>
        <end position="629"/>
    </location>
</feature>
<dbReference type="InterPro" id="IPR011006">
    <property type="entry name" value="CheY-like_superfamily"/>
</dbReference>
<evidence type="ECO:0000256" key="1">
    <source>
        <dbReference type="ARBA" id="ARBA00000085"/>
    </source>
</evidence>
<dbReference type="PROSITE" id="PS50885">
    <property type="entry name" value="HAMP"/>
    <property type="match status" value="1"/>
</dbReference>
<evidence type="ECO:0000256" key="13">
    <source>
        <dbReference type="SAM" id="Phobius"/>
    </source>
</evidence>
<evidence type="ECO:0000256" key="10">
    <source>
        <dbReference type="ARBA" id="ARBA00023136"/>
    </source>
</evidence>
<dbReference type="SMART" id="SM00387">
    <property type="entry name" value="HATPase_c"/>
    <property type="match status" value="1"/>
</dbReference>
<dbReference type="InterPro" id="IPR003594">
    <property type="entry name" value="HATPase_dom"/>
</dbReference>
<dbReference type="InterPro" id="IPR003661">
    <property type="entry name" value="HisK_dim/P_dom"/>
</dbReference>
<proteinExistence type="predicted"/>
<dbReference type="CDD" id="cd12912">
    <property type="entry name" value="PDC2_MCP_like"/>
    <property type="match status" value="1"/>
</dbReference>
<dbReference type="SUPFAM" id="SSF52172">
    <property type="entry name" value="CheY-like"/>
    <property type="match status" value="1"/>
</dbReference>
<comment type="subcellular location">
    <subcellularLocation>
        <location evidence="2">Cell membrane</location>
        <topology evidence="2">Multi-pass membrane protein</topology>
    </subcellularLocation>
</comment>
<dbReference type="InterPro" id="IPR004358">
    <property type="entry name" value="Sig_transdc_His_kin-like_C"/>
</dbReference>
<evidence type="ECO:0000256" key="12">
    <source>
        <dbReference type="SAM" id="Coils"/>
    </source>
</evidence>
<dbReference type="Gene3D" id="3.40.50.2300">
    <property type="match status" value="1"/>
</dbReference>
<dbReference type="Pfam" id="PF00672">
    <property type="entry name" value="HAMP"/>
    <property type="match status" value="1"/>
</dbReference>
<evidence type="ECO:0000259" key="15">
    <source>
        <dbReference type="PROSITE" id="PS50110"/>
    </source>
</evidence>
<dbReference type="Gene3D" id="3.30.565.10">
    <property type="entry name" value="Histidine kinase-like ATPase, C-terminal domain"/>
    <property type="match status" value="1"/>
</dbReference>
<dbReference type="Proteomes" id="UP001606210">
    <property type="component" value="Unassembled WGS sequence"/>
</dbReference>
<dbReference type="InterPro" id="IPR033479">
    <property type="entry name" value="dCache_1"/>
</dbReference>
<dbReference type="CDD" id="cd00156">
    <property type="entry name" value="REC"/>
    <property type="match status" value="1"/>
</dbReference>
<dbReference type="InterPro" id="IPR036890">
    <property type="entry name" value="HATPase_C_sf"/>
</dbReference>
<dbReference type="PRINTS" id="PR00344">
    <property type="entry name" value="BCTRLSENSOR"/>
</dbReference>
<evidence type="ECO:0000256" key="11">
    <source>
        <dbReference type="PROSITE-ProRule" id="PRU00169"/>
    </source>
</evidence>
<dbReference type="Pfam" id="PF02518">
    <property type="entry name" value="HATPase_c"/>
    <property type="match status" value="1"/>
</dbReference>
<keyword evidence="18" id="KW-1185">Reference proteome</keyword>
<evidence type="ECO:0000259" key="14">
    <source>
        <dbReference type="PROSITE" id="PS50109"/>
    </source>
</evidence>
<accession>A0ABW7F1Z8</accession>
<dbReference type="InterPro" id="IPR005467">
    <property type="entry name" value="His_kinase_dom"/>
</dbReference>
<feature type="modified residue" description="4-aspartylphosphate" evidence="11">
    <location>
        <position position="703"/>
    </location>
</feature>
<dbReference type="InterPro" id="IPR036097">
    <property type="entry name" value="HisK_dim/P_sf"/>
</dbReference>
<keyword evidence="8" id="KW-0418">Kinase</keyword>
<dbReference type="InterPro" id="IPR003660">
    <property type="entry name" value="HAMP_dom"/>
</dbReference>
<dbReference type="SUPFAM" id="SSF47384">
    <property type="entry name" value="Homodimeric domain of signal transducing histidine kinase"/>
    <property type="match status" value="1"/>
</dbReference>
<feature type="coiled-coil region" evidence="12">
    <location>
        <begin position="382"/>
        <end position="409"/>
    </location>
</feature>
<dbReference type="EMBL" id="JBIGHV010000004">
    <property type="protein sequence ID" value="MFG6430657.1"/>
    <property type="molecule type" value="Genomic_DNA"/>
</dbReference>
<evidence type="ECO:0000256" key="5">
    <source>
        <dbReference type="ARBA" id="ARBA00022553"/>
    </source>
</evidence>
<feature type="domain" description="Response regulatory" evidence="15">
    <location>
        <begin position="652"/>
        <end position="769"/>
    </location>
</feature>
<dbReference type="CDD" id="cd00075">
    <property type="entry name" value="HATPase"/>
    <property type="match status" value="1"/>
</dbReference>
<keyword evidence="12" id="KW-0175">Coiled coil</keyword>
<feature type="domain" description="HAMP" evidence="16">
    <location>
        <begin position="317"/>
        <end position="369"/>
    </location>
</feature>
<comment type="caution">
    <text evidence="17">The sequence shown here is derived from an EMBL/GenBank/DDBJ whole genome shotgun (WGS) entry which is preliminary data.</text>
</comment>
<dbReference type="SMART" id="SM00448">
    <property type="entry name" value="REC"/>
    <property type="match status" value="1"/>
</dbReference>
<dbReference type="EC" id="2.7.13.3" evidence="3"/>
<dbReference type="PANTHER" id="PTHR43047:SF9">
    <property type="entry name" value="HISTIDINE KINASE"/>
    <property type="match status" value="1"/>
</dbReference>
<dbReference type="Gene3D" id="1.10.287.130">
    <property type="match status" value="1"/>
</dbReference>
<dbReference type="CDD" id="cd00082">
    <property type="entry name" value="HisKA"/>
    <property type="match status" value="1"/>
</dbReference>
<evidence type="ECO:0000259" key="16">
    <source>
        <dbReference type="PROSITE" id="PS50885"/>
    </source>
</evidence>
<keyword evidence="9 13" id="KW-1133">Transmembrane helix</keyword>
<comment type="catalytic activity">
    <reaction evidence="1">
        <text>ATP + protein L-histidine = ADP + protein N-phospho-L-histidine.</text>
        <dbReference type="EC" id="2.7.13.3"/>
    </reaction>
</comment>
<dbReference type="PROSITE" id="PS50110">
    <property type="entry name" value="RESPONSE_REGULATORY"/>
    <property type="match status" value="1"/>
</dbReference>
<organism evidence="17 18">
    <name type="scientific">Pelomonas parva</name>
    <dbReference type="NCBI Taxonomy" id="3299032"/>
    <lineage>
        <taxon>Bacteria</taxon>
        <taxon>Pseudomonadati</taxon>
        <taxon>Pseudomonadota</taxon>
        <taxon>Betaproteobacteria</taxon>
        <taxon>Burkholderiales</taxon>
        <taxon>Sphaerotilaceae</taxon>
        <taxon>Roseateles</taxon>
    </lineage>
</organism>
<evidence type="ECO:0000256" key="6">
    <source>
        <dbReference type="ARBA" id="ARBA00022679"/>
    </source>
</evidence>
<dbReference type="SUPFAM" id="SSF55874">
    <property type="entry name" value="ATPase domain of HSP90 chaperone/DNA topoisomerase II/histidine kinase"/>
    <property type="match status" value="1"/>
</dbReference>
<dbReference type="InterPro" id="IPR001789">
    <property type="entry name" value="Sig_transdc_resp-reg_receiver"/>
</dbReference>
<keyword evidence="7 13" id="KW-0812">Transmembrane</keyword>
<dbReference type="Gene3D" id="3.30.450.20">
    <property type="entry name" value="PAS domain"/>
    <property type="match status" value="1"/>
</dbReference>
<dbReference type="Pfam" id="PF02743">
    <property type="entry name" value="dCache_1"/>
    <property type="match status" value="1"/>
</dbReference>
<keyword evidence="10 13" id="KW-0472">Membrane</keyword>
<evidence type="ECO:0000256" key="8">
    <source>
        <dbReference type="ARBA" id="ARBA00022777"/>
    </source>
</evidence>
<reference evidence="17 18" key="1">
    <citation type="submission" date="2024-08" db="EMBL/GenBank/DDBJ databases">
        <authorList>
            <person name="Lu H."/>
        </authorList>
    </citation>
    <scope>NUCLEOTIDE SEQUENCE [LARGE SCALE GENOMIC DNA]</scope>
    <source>
        <strain evidence="17 18">LYH14W</strain>
    </source>
</reference>
<evidence type="ECO:0000313" key="18">
    <source>
        <dbReference type="Proteomes" id="UP001606210"/>
    </source>
</evidence>
<dbReference type="PANTHER" id="PTHR43047">
    <property type="entry name" value="TWO-COMPONENT HISTIDINE PROTEIN KINASE"/>
    <property type="match status" value="1"/>
</dbReference>
<sequence length="771" mass="83975">MSRQPGLWAPWRSKTYRPLSHHYALRLSGLTLSLLLLSGASEMYIGYQEALLSIEERQQALAEGAAREIAAYLDIVDTGLRDVAKMPWGQPGFGIAQRREEFYRLMQIVPAITDLQVVTRDGREQLATSKHAPDQVGSQQLIEEPALALVGLNDGVRRGRTYFQDGYLPTLRMSISDGRDAIVATVDLRLLGDVVTRLRTGEAGLAYVVDAQGLLIAHPRATHALSRMDLSRSEAVRQARAAAASANVMVRGLATHDIEGRPVITTAATVPGTGWMVFMEQARSEALKPAWATLTRTLLLMVIGIVAALAIGVTFARRMAAPIVALRRATARIASGDLDTALKVDRHDEIEELAHDFNQMASQLRDLYASLEAKVAERTAQLSDARDVLAARAEELSKLKDEADRANAAKTRFLAAASHDLRQPMHSISLLLGVLQSRLDSAEHIVLADKIQTSVATMENLFGNLLDISKLDAGAVQAHLEDVDLGWLLHRLEQTWAPQAAEKGLRLSVRGCNVVVRGDAVLLERIVGNLVANAIRYTREGGVLVGCRRRGREVELQVWDSGPGIEPRHREAIFEEFFRIEAPGTGQEKGLGLGLSIVQRCAQILGYGLSVDSRVGHGTVFRLKLPLSAATAASPRTSPRLAASQQALAGRFIVVVDDEAMNAQALVDALRACRCHVVAAASCDEALAELQQHLRVPDLIVTDYQLGGGRDGFEVISRLRQHYDDAIPALMVTANTDASLQPRAAAQQARLLHKPIGLQRLLDAMLESLEP</sequence>
<dbReference type="CDD" id="cd06225">
    <property type="entry name" value="HAMP"/>
    <property type="match status" value="1"/>
</dbReference>
<dbReference type="SMART" id="SM00388">
    <property type="entry name" value="HisKA"/>
    <property type="match status" value="1"/>
</dbReference>
<dbReference type="SUPFAM" id="SSF158472">
    <property type="entry name" value="HAMP domain-like"/>
    <property type="match status" value="1"/>
</dbReference>
<dbReference type="GO" id="GO:0005524">
    <property type="term" value="F:ATP binding"/>
    <property type="evidence" value="ECO:0007669"/>
    <property type="project" value="UniProtKB-KW"/>
</dbReference>
<dbReference type="PROSITE" id="PS50109">
    <property type="entry name" value="HIS_KIN"/>
    <property type="match status" value="1"/>
</dbReference>
<dbReference type="Pfam" id="PF00072">
    <property type="entry name" value="Response_reg"/>
    <property type="match status" value="1"/>
</dbReference>
<keyword evidence="4" id="KW-1003">Cell membrane</keyword>
<evidence type="ECO:0000256" key="2">
    <source>
        <dbReference type="ARBA" id="ARBA00004651"/>
    </source>
</evidence>
<evidence type="ECO:0000256" key="7">
    <source>
        <dbReference type="ARBA" id="ARBA00022692"/>
    </source>
</evidence>
<keyword evidence="17" id="KW-0067">ATP-binding</keyword>
<evidence type="ECO:0000256" key="3">
    <source>
        <dbReference type="ARBA" id="ARBA00012438"/>
    </source>
</evidence>
<dbReference type="Gene3D" id="6.10.340.10">
    <property type="match status" value="1"/>
</dbReference>
<keyword evidence="5 11" id="KW-0597">Phosphoprotein</keyword>
<dbReference type="Pfam" id="PF00512">
    <property type="entry name" value="HisKA"/>
    <property type="match status" value="1"/>
</dbReference>
<evidence type="ECO:0000256" key="9">
    <source>
        <dbReference type="ARBA" id="ARBA00022989"/>
    </source>
</evidence>
<dbReference type="RefSeq" id="WP_394479075.1">
    <property type="nucleotide sequence ID" value="NZ_JBIGHV010000004.1"/>
</dbReference>
<evidence type="ECO:0000256" key="4">
    <source>
        <dbReference type="ARBA" id="ARBA00022475"/>
    </source>
</evidence>
<protein>
    <recommendedName>
        <fullName evidence="3">histidine kinase</fullName>
        <ecNumber evidence="3">2.7.13.3</ecNumber>
    </recommendedName>
</protein>
<name>A0ABW7F1Z8_9BURK</name>
<evidence type="ECO:0000313" key="17">
    <source>
        <dbReference type="EMBL" id="MFG6430657.1"/>
    </source>
</evidence>
<dbReference type="SMART" id="SM00304">
    <property type="entry name" value="HAMP"/>
    <property type="match status" value="1"/>
</dbReference>
<feature type="transmembrane region" description="Helical" evidence="13">
    <location>
        <begin position="298"/>
        <end position="316"/>
    </location>
</feature>